<organism evidence="2 3">
    <name type="scientific">Pan troglodytes</name>
    <name type="common">Chimpanzee</name>
    <dbReference type="NCBI Taxonomy" id="9598"/>
    <lineage>
        <taxon>Eukaryota</taxon>
        <taxon>Metazoa</taxon>
        <taxon>Chordata</taxon>
        <taxon>Craniata</taxon>
        <taxon>Vertebrata</taxon>
        <taxon>Euteleostomi</taxon>
        <taxon>Mammalia</taxon>
        <taxon>Eutheria</taxon>
        <taxon>Euarchontoglires</taxon>
        <taxon>Primates</taxon>
        <taxon>Haplorrhini</taxon>
        <taxon>Catarrhini</taxon>
        <taxon>Hominidae</taxon>
        <taxon>Pan</taxon>
    </lineage>
</organism>
<sequence>MKEESAAQLGCCHRPMALGGTGGSLSPSLDFQLFRGDQSTSHQGCTPAPPMTRNSQSSTHRTRTSWENSQKELARGPPAQPSPLITALPHHRCRTERAPAPWLSAPVPLSTPSPRSSHFSST</sequence>
<comment type="caution">
    <text evidence="2">The sequence shown here is derived from an EMBL/GenBank/DDBJ whole genome shotgun (WGS) entry which is preliminary data.</text>
</comment>
<feature type="region of interest" description="Disordered" evidence="1">
    <location>
        <begin position="17"/>
        <end position="122"/>
    </location>
</feature>
<feature type="compositionally biased region" description="Low complexity" evidence="1">
    <location>
        <begin position="110"/>
        <end position="122"/>
    </location>
</feature>
<feature type="non-terminal residue" evidence="2">
    <location>
        <position position="122"/>
    </location>
</feature>
<dbReference type="AlphaFoldDB" id="A0A2J8JNS5"/>
<protein>
    <submittedName>
        <fullName evidence="2">ZNF683 isoform 8</fullName>
    </submittedName>
</protein>
<dbReference type="EMBL" id="NBAG03000438">
    <property type="protein sequence ID" value="PNI24411.1"/>
    <property type="molecule type" value="Genomic_DNA"/>
</dbReference>
<reference evidence="2 3" key="1">
    <citation type="submission" date="2017-12" db="EMBL/GenBank/DDBJ databases">
        <title>High-resolution comparative analysis of great ape genomes.</title>
        <authorList>
            <person name="Pollen A."/>
            <person name="Hastie A."/>
            <person name="Hormozdiari F."/>
            <person name="Dougherty M."/>
            <person name="Liu R."/>
            <person name="Chaisson M."/>
            <person name="Hoppe E."/>
            <person name="Hill C."/>
            <person name="Pang A."/>
            <person name="Hillier L."/>
            <person name="Baker C."/>
            <person name="Armstrong J."/>
            <person name="Shendure J."/>
            <person name="Paten B."/>
            <person name="Wilson R."/>
            <person name="Chao H."/>
            <person name="Schneider V."/>
            <person name="Ventura M."/>
            <person name="Kronenberg Z."/>
            <person name="Murali S."/>
            <person name="Gordon D."/>
            <person name="Cantsilieris S."/>
            <person name="Munson K."/>
            <person name="Nelson B."/>
            <person name="Raja A."/>
            <person name="Underwood J."/>
            <person name="Diekhans M."/>
            <person name="Fiddes I."/>
            <person name="Haussler D."/>
            <person name="Eichler E."/>
        </authorList>
    </citation>
    <scope>NUCLEOTIDE SEQUENCE [LARGE SCALE GENOMIC DNA]</scope>
    <source>
        <strain evidence="2">Yerkes chimp pedigree #C0471</strain>
    </source>
</reference>
<name>A0A2J8JNS5_PANTR</name>
<proteinExistence type="predicted"/>
<evidence type="ECO:0000256" key="1">
    <source>
        <dbReference type="SAM" id="MobiDB-lite"/>
    </source>
</evidence>
<gene>
    <name evidence="2" type="ORF">CK820_G0045743</name>
</gene>
<evidence type="ECO:0000313" key="3">
    <source>
        <dbReference type="Proteomes" id="UP000236370"/>
    </source>
</evidence>
<dbReference type="Proteomes" id="UP000236370">
    <property type="component" value="Unassembled WGS sequence"/>
</dbReference>
<evidence type="ECO:0000313" key="2">
    <source>
        <dbReference type="EMBL" id="PNI24411.1"/>
    </source>
</evidence>
<accession>A0A2J8JNS5</accession>